<feature type="region of interest" description="Disordered" evidence="6">
    <location>
        <begin position="1"/>
        <end position="24"/>
    </location>
</feature>
<evidence type="ECO:0000256" key="2">
    <source>
        <dbReference type="ARBA" id="ARBA00022723"/>
    </source>
</evidence>
<reference evidence="7" key="2">
    <citation type="journal article" date="2023" name="Plants (Basel)">
        <title>Annotation of the Turnera subulata (Passifloraceae) Draft Genome Reveals the S-Locus Evolved after the Divergence of Turneroideae from Passifloroideae in a Stepwise Manner.</title>
        <authorList>
            <person name="Henning P.M."/>
            <person name="Roalson E.H."/>
            <person name="Mir W."/>
            <person name="McCubbin A.G."/>
            <person name="Shore J.S."/>
        </authorList>
    </citation>
    <scope>NUCLEOTIDE SEQUENCE</scope>
    <source>
        <strain evidence="7">F60SS</strain>
    </source>
</reference>
<comment type="similarity">
    <text evidence="1">Belongs to the carotenoid oxygenase family.</text>
</comment>
<keyword evidence="8" id="KW-1185">Reference proteome</keyword>
<evidence type="ECO:0000256" key="4">
    <source>
        <dbReference type="ARBA" id="ARBA00023004"/>
    </source>
</evidence>
<evidence type="ECO:0000313" key="8">
    <source>
        <dbReference type="Proteomes" id="UP001141552"/>
    </source>
</evidence>
<dbReference type="PANTHER" id="PTHR10543:SF111">
    <property type="entry name" value="CAROTENOID 9,10(9',10')-CLEAVAGE DIOXYGENASE 1-LIKE"/>
    <property type="match status" value="1"/>
</dbReference>
<accession>A0A9Q0JJI6</accession>
<dbReference type="GO" id="GO:0046872">
    <property type="term" value="F:metal ion binding"/>
    <property type="evidence" value="ECO:0007669"/>
    <property type="project" value="UniProtKB-KW"/>
</dbReference>
<dbReference type="InterPro" id="IPR004294">
    <property type="entry name" value="Carotenoid_Oase"/>
</dbReference>
<evidence type="ECO:0000256" key="3">
    <source>
        <dbReference type="ARBA" id="ARBA00022964"/>
    </source>
</evidence>
<comment type="caution">
    <text evidence="7">The sequence shown here is derived from an EMBL/GenBank/DDBJ whole genome shotgun (WGS) entry which is preliminary data.</text>
</comment>
<name>A0A9Q0JJI6_9ROSI</name>
<feature type="binding site" evidence="5">
    <location>
        <position position="122"/>
    </location>
    <ligand>
        <name>Fe cation</name>
        <dbReference type="ChEBI" id="CHEBI:24875"/>
        <note>catalytic</note>
    </ligand>
</feature>
<evidence type="ECO:0000256" key="1">
    <source>
        <dbReference type="ARBA" id="ARBA00006787"/>
    </source>
</evidence>
<proteinExistence type="inferred from homology"/>
<sequence>MRGPNPLFGGRKTTNKPHLGRGRTGEGMLHALRFRKKANGDWILSYHNRYVESQTFKIETARSKPCFGMGDKHPRNTSVFEHAGKLYAIAENYVPQEIDISTLNSLEDWNLNGAWPGAFTSHPKVMSILPGPDWGQDKTEWHRQRKMGACSIGLNMVTGDVKEKNLNGTDFSMDFPVTNGGYTRLKHKYGTGIPKLLIPKPALILILRFVVHLIFRSSILFSFDFSGSPKYGSLAKLYLEERQYSMQPSGERKYDNHDNPIRVEYHKFPENVFRTGIAFVPKEGGHEEDGWIITYVHNEESNVSQELPVEQESLVVNRDVKTNGFCTVGAGYLDPMQPNNQISEMVAESVGVARIFSEKKWPVFAFIDSHHPMMSLSLPTHPPPLYCWNTGSRTCSRYNGWRMSLVPPSGARDVLVDSLVLLRRMVPTYNVLIDHPVIVDITRPIKGGQIIKHEKQQNARIGVMPRYGDADSIKWFQVEPNRTFHLVNCFDRGRLQRCHDWGQDKDEWFSRGFQFTTELGEDDGNDDSIMGSGYLFHHVQEWRLDTRFEKRLTGNEYSMDFTFINLHVTGLKHKYTPNSLIHRPAPYLRVPHGYHGMFSRIP</sequence>
<dbReference type="Pfam" id="PF03055">
    <property type="entry name" value="RPE65"/>
    <property type="match status" value="3"/>
</dbReference>
<protein>
    <submittedName>
        <fullName evidence="7">Uncharacterized protein</fullName>
    </submittedName>
</protein>
<dbReference type="EMBL" id="JAKUCV010001830">
    <property type="protein sequence ID" value="KAJ4844951.1"/>
    <property type="molecule type" value="Genomic_DNA"/>
</dbReference>
<dbReference type="GO" id="GO:0009570">
    <property type="term" value="C:chloroplast stroma"/>
    <property type="evidence" value="ECO:0007669"/>
    <property type="project" value="TreeGrafter"/>
</dbReference>
<dbReference type="OrthoDB" id="1069523at2759"/>
<dbReference type="GO" id="GO:0010436">
    <property type="term" value="F:carotenoid dioxygenase activity"/>
    <property type="evidence" value="ECO:0007669"/>
    <property type="project" value="TreeGrafter"/>
</dbReference>
<organism evidence="7 8">
    <name type="scientific">Turnera subulata</name>
    <dbReference type="NCBI Taxonomy" id="218843"/>
    <lineage>
        <taxon>Eukaryota</taxon>
        <taxon>Viridiplantae</taxon>
        <taxon>Streptophyta</taxon>
        <taxon>Embryophyta</taxon>
        <taxon>Tracheophyta</taxon>
        <taxon>Spermatophyta</taxon>
        <taxon>Magnoliopsida</taxon>
        <taxon>eudicotyledons</taxon>
        <taxon>Gunneridae</taxon>
        <taxon>Pentapetalae</taxon>
        <taxon>rosids</taxon>
        <taxon>fabids</taxon>
        <taxon>Malpighiales</taxon>
        <taxon>Passifloraceae</taxon>
        <taxon>Turnera</taxon>
    </lineage>
</organism>
<comment type="cofactor">
    <cofactor evidence="5">
        <name>Fe(2+)</name>
        <dbReference type="ChEBI" id="CHEBI:29033"/>
    </cofactor>
    <text evidence="5">Binds 1 Fe(2+) ion per subunit.</text>
</comment>
<reference evidence="7" key="1">
    <citation type="submission" date="2022-02" db="EMBL/GenBank/DDBJ databases">
        <authorList>
            <person name="Henning P.M."/>
            <person name="McCubbin A.G."/>
            <person name="Shore J.S."/>
        </authorList>
    </citation>
    <scope>NUCLEOTIDE SEQUENCE</scope>
    <source>
        <strain evidence="7">F60SS</strain>
        <tissue evidence="7">Leaves</tissue>
    </source>
</reference>
<gene>
    <name evidence="7" type="ORF">Tsubulata_019067</name>
</gene>
<dbReference type="GO" id="GO:0016121">
    <property type="term" value="P:carotene catabolic process"/>
    <property type="evidence" value="ECO:0007669"/>
    <property type="project" value="TreeGrafter"/>
</dbReference>
<evidence type="ECO:0000256" key="6">
    <source>
        <dbReference type="SAM" id="MobiDB-lite"/>
    </source>
</evidence>
<dbReference type="PANTHER" id="PTHR10543">
    <property type="entry name" value="BETA-CAROTENE DIOXYGENASE"/>
    <property type="match status" value="1"/>
</dbReference>
<keyword evidence="4 5" id="KW-0408">Iron</keyword>
<evidence type="ECO:0000313" key="7">
    <source>
        <dbReference type="EMBL" id="KAJ4844951.1"/>
    </source>
</evidence>
<evidence type="ECO:0000256" key="5">
    <source>
        <dbReference type="PIRSR" id="PIRSR604294-1"/>
    </source>
</evidence>
<keyword evidence="3" id="KW-0560">Oxidoreductase</keyword>
<dbReference type="AlphaFoldDB" id="A0A9Q0JJI6"/>
<dbReference type="Proteomes" id="UP001141552">
    <property type="component" value="Unassembled WGS sequence"/>
</dbReference>
<keyword evidence="3" id="KW-0223">Dioxygenase</keyword>
<keyword evidence="2 5" id="KW-0479">Metal-binding</keyword>